<name>A0A918LVQ7_9ACTN</name>
<reference evidence="7" key="2">
    <citation type="submission" date="2020-09" db="EMBL/GenBank/DDBJ databases">
        <authorList>
            <person name="Sun Q."/>
            <person name="Ohkuma M."/>
        </authorList>
    </citation>
    <scope>NUCLEOTIDE SEQUENCE</scope>
    <source>
        <strain evidence="7">JCM 3172</strain>
    </source>
</reference>
<dbReference type="InterPro" id="IPR047653">
    <property type="entry name" value="Tn3-like_transpos"/>
</dbReference>
<evidence type="ECO:0000313" key="8">
    <source>
        <dbReference type="Proteomes" id="UP000619486"/>
    </source>
</evidence>
<evidence type="ECO:0000259" key="5">
    <source>
        <dbReference type="Pfam" id="PF01526"/>
    </source>
</evidence>
<dbReference type="InterPro" id="IPR002513">
    <property type="entry name" value="Tn3_Tnp_DDE_dom"/>
</dbReference>
<dbReference type="EMBL" id="BMQQ01000030">
    <property type="protein sequence ID" value="GGT56843.1"/>
    <property type="molecule type" value="Genomic_DNA"/>
</dbReference>
<keyword evidence="2" id="KW-0815">Transposition</keyword>
<keyword evidence="4" id="KW-0233">DNA recombination</keyword>
<evidence type="ECO:0000256" key="1">
    <source>
        <dbReference type="ARBA" id="ARBA00009402"/>
    </source>
</evidence>
<evidence type="ECO:0000256" key="3">
    <source>
        <dbReference type="ARBA" id="ARBA00023125"/>
    </source>
</evidence>
<dbReference type="AlphaFoldDB" id="A0A918LVQ7"/>
<dbReference type="Proteomes" id="UP000619486">
    <property type="component" value="Unassembled WGS sequence"/>
</dbReference>
<feature type="domain" description="DUF4158" evidence="6">
    <location>
        <begin position="8"/>
        <end position="161"/>
    </location>
</feature>
<evidence type="ECO:0000313" key="7">
    <source>
        <dbReference type="EMBL" id="GGT56843.1"/>
    </source>
</evidence>
<dbReference type="GO" id="GO:0006313">
    <property type="term" value="P:DNA transposition"/>
    <property type="evidence" value="ECO:0007669"/>
    <property type="project" value="InterPro"/>
</dbReference>
<dbReference type="RefSeq" id="WP_386385704.1">
    <property type="nucleotide sequence ID" value="NZ_JBHMBY010000019.1"/>
</dbReference>
<organism evidence="7 8">
    <name type="scientific">Streptomyces purpureus</name>
    <dbReference type="NCBI Taxonomy" id="1951"/>
    <lineage>
        <taxon>Bacteria</taxon>
        <taxon>Bacillati</taxon>
        <taxon>Actinomycetota</taxon>
        <taxon>Actinomycetes</taxon>
        <taxon>Kitasatosporales</taxon>
        <taxon>Streptomycetaceae</taxon>
        <taxon>Streptomyces</taxon>
    </lineage>
</organism>
<keyword evidence="8" id="KW-1185">Reference proteome</keyword>
<evidence type="ECO:0000259" key="6">
    <source>
        <dbReference type="Pfam" id="PF13700"/>
    </source>
</evidence>
<comment type="similarity">
    <text evidence="1">Belongs to the transposase 7 family.</text>
</comment>
<sequence>MIEVKGVGVPQEWSPEELLANWTLVDGDWDLVANKSGTTRLGFGLLLKFFELEGRFPDALEEVPLAAVEYVADLVKVPATDFAKYMLVGRTAEYHRKQIREALGFRPSTVADEKALAEWLAVEVCPVEWVEDRQREALLVECRARKIEPPGRSRVEKVLVAARGKWEKTFCARTIGRLGEVGTARLLSLVAEDNEAGTALLAALKRDPGAVGLDSLLTEITKLNDVRKLGLSDGLFTDCSEKLVAAWRARAIKMYPSDFRDTSEDVRITLLAALCVSRQAEITDALVDLLVALVHKINARAERRVEKQLTAELKKVRGKEGILFKLATAAVDKPDEVVRRALFPVVGERTLRELVAEAKANEKVFKAKVRTTLRSSYSSYYRQMLPPLLNTLGFKCNNTAYRPVMDAMKLLKKYAGVDGKTRFYNAGDEVPMDGVVRKDWREAVVDDKGKVERIPYELCVLVALRDAVRRREIYVEGASRWRNPEDDLPGDFEATRAVHYAAIRQPLNPRAFIADLKKRMAAGLDQLSGALADGSAGGVKVTTRKGEAWITVPKLEPLAEPTGLAALKDEVARRWGVLDLLDVLKNADFLTGFTEEFSSVAAYERIERDVLQRRLLLALFALGTNMGIRAIVATGEHGESEAALRHVRRHFITVDNLRAAVTRLVNATFATRDTAWWGRGTACASDSKKFGSWSSNFMTEYHARYGGNGVMIYWHVERKNVCIYSQLKSCSSSEVAAMIEGLLRHCTDADIESNYVDTHGASVVGFAFTELLNFRLLPRLKNIGSIRLYRPDDSPPGWPALGASLTRPIRWELIEQQYDQMVKYATALRLGTAEAEQVLRRFTRGGPKHPTYQALEELGRAVRTVFACDYLASPGLRREIHGGLQGVENWNSANTVLHYGKDGALTGPDKEHAETSMLGLHLLQSALVHVNTLLVQQVLAEPAWGKKLSDEDRRGLTALFWSNVNPCGTSRLDMDKRLDLGPAAVVPRPRTAADTLGRPRR</sequence>
<evidence type="ECO:0000256" key="4">
    <source>
        <dbReference type="ARBA" id="ARBA00023172"/>
    </source>
</evidence>
<dbReference type="NCBIfam" id="NF033527">
    <property type="entry name" value="transpos_Tn3"/>
    <property type="match status" value="1"/>
</dbReference>
<dbReference type="GO" id="GO:0003677">
    <property type="term" value="F:DNA binding"/>
    <property type="evidence" value="ECO:0007669"/>
    <property type="project" value="UniProtKB-KW"/>
</dbReference>
<dbReference type="Pfam" id="PF13700">
    <property type="entry name" value="DUF4158"/>
    <property type="match status" value="1"/>
</dbReference>
<gene>
    <name evidence="7" type="ORF">GCM10014713_58210</name>
</gene>
<dbReference type="GO" id="GO:0004803">
    <property type="term" value="F:transposase activity"/>
    <property type="evidence" value="ECO:0007669"/>
    <property type="project" value="InterPro"/>
</dbReference>
<comment type="caution">
    <text evidence="7">The sequence shown here is derived from an EMBL/GenBank/DDBJ whole genome shotgun (WGS) entry which is preliminary data.</text>
</comment>
<feature type="domain" description="Tn3 transposase DDE" evidence="5">
    <location>
        <begin position="582"/>
        <end position="969"/>
    </location>
</feature>
<evidence type="ECO:0000256" key="2">
    <source>
        <dbReference type="ARBA" id="ARBA00022578"/>
    </source>
</evidence>
<keyword evidence="3" id="KW-0238">DNA-binding</keyword>
<dbReference type="InterPro" id="IPR025296">
    <property type="entry name" value="DUF4158"/>
</dbReference>
<protein>
    <submittedName>
        <fullName evidence="7">Transposase</fullName>
    </submittedName>
</protein>
<reference evidence="7" key="1">
    <citation type="journal article" date="2014" name="Int. J. Syst. Evol. Microbiol.">
        <title>Complete genome sequence of Corynebacterium casei LMG S-19264T (=DSM 44701T), isolated from a smear-ripened cheese.</title>
        <authorList>
            <consortium name="US DOE Joint Genome Institute (JGI-PGF)"/>
            <person name="Walter F."/>
            <person name="Albersmeier A."/>
            <person name="Kalinowski J."/>
            <person name="Ruckert C."/>
        </authorList>
    </citation>
    <scope>NUCLEOTIDE SEQUENCE</scope>
    <source>
        <strain evidence="7">JCM 3172</strain>
    </source>
</reference>
<dbReference type="Pfam" id="PF01526">
    <property type="entry name" value="DDE_Tnp_Tn3"/>
    <property type="match status" value="1"/>
</dbReference>
<proteinExistence type="inferred from homology"/>
<accession>A0A918LVQ7</accession>